<dbReference type="GO" id="GO:0009733">
    <property type="term" value="P:response to auxin"/>
    <property type="evidence" value="ECO:0007669"/>
    <property type="project" value="InterPro"/>
</dbReference>
<proteinExistence type="inferred from homology"/>
<dbReference type="PANTHER" id="PTHR31374">
    <property type="entry name" value="AUXIN-INDUCED PROTEIN-LIKE-RELATED"/>
    <property type="match status" value="1"/>
</dbReference>
<dbReference type="InterPro" id="IPR003676">
    <property type="entry name" value="SAUR_fam"/>
</dbReference>
<accession>A0A328E0T2</accession>
<comment type="similarity">
    <text evidence="1">Belongs to the ARG7 family.</text>
</comment>
<dbReference type="EMBL" id="NQVE01000050">
    <property type="protein sequence ID" value="RAL51497.1"/>
    <property type="molecule type" value="Genomic_DNA"/>
</dbReference>
<keyword evidence="3" id="KW-1185">Reference proteome</keyword>
<sequence length="107" mass="12142">MSSRTGGREKQLRRSDQAAVPKGFVAVMVGGGAREERERFVVPVAYLNHHLLLLLLKEAEEEYGFDHDGPITIPCRAEEFRRVCRMIDKETSRHDPHSSTSCFKTKA</sequence>
<comment type="caution">
    <text evidence="2">The sequence shown here is derived from an EMBL/GenBank/DDBJ whole genome shotgun (WGS) entry which is preliminary data.</text>
</comment>
<evidence type="ECO:0000313" key="3">
    <source>
        <dbReference type="Proteomes" id="UP000249390"/>
    </source>
</evidence>
<reference evidence="2 3" key="1">
    <citation type="submission" date="2018-06" db="EMBL/GenBank/DDBJ databases">
        <title>The Genome of Cuscuta australis (Dodder) Provides Insight into the Evolution of Plant Parasitism.</title>
        <authorList>
            <person name="Liu H."/>
        </authorList>
    </citation>
    <scope>NUCLEOTIDE SEQUENCE [LARGE SCALE GENOMIC DNA]</scope>
    <source>
        <strain evidence="3">cv. Yunnan</strain>
        <tissue evidence="2">Vines</tissue>
    </source>
</reference>
<evidence type="ECO:0000313" key="2">
    <source>
        <dbReference type="EMBL" id="RAL51497.1"/>
    </source>
</evidence>
<gene>
    <name evidence="2" type="ORF">DM860_010999</name>
</gene>
<evidence type="ECO:0000256" key="1">
    <source>
        <dbReference type="ARBA" id="ARBA00006974"/>
    </source>
</evidence>
<dbReference type="Proteomes" id="UP000249390">
    <property type="component" value="Unassembled WGS sequence"/>
</dbReference>
<name>A0A328E0T2_9ASTE</name>
<dbReference type="PANTHER" id="PTHR31374:SF29">
    <property type="entry name" value="SAUR-LIKE AUXIN-RESPONSIVE PROTEIN FAMILY"/>
    <property type="match status" value="1"/>
</dbReference>
<evidence type="ECO:0008006" key="4">
    <source>
        <dbReference type="Google" id="ProtNLM"/>
    </source>
</evidence>
<dbReference type="AlphaFoldDB" id="A0A328E0T2"/>
<organism evidence="2 3">
    <name type="scientific">Cuscuta australis</name>
    <dbReference type="NCBI Taxonomy" id="267555"/>
    <lineage>
        <taxon>Eukaryota</taxon>
        <taxon>Viridiplantae</taxon>
        <taxon>Streptophyta</taxon>
        <taxon>Embryophyta</taxon>
        <taxon>Tracheophyta</taxon>
        <taxon>Spermatophyta</taxon>
        <taxon>Magnoliopsida</taxon>
        <taxon>eudicotyledons</taxon>
        <taxon>Gunneridae</taxon>
        <taxon>Pentapetalae</taxon>
        <taxon>asterids</taxon>
        <taxon>lamiids</taxon>
        <taxon>Solanales</taxon>
        <taxon>Convolvulaceae</taxon>
        <taxon>Cuscuteae</taxon>
        <taxon>Cuscuta</taxon>
        <taxon>Cuscuta subgen. Grammica</taxon>
        <taxon>Cuscuta sect. Cleistogrammica</taxon>
    </lineage>
</organism>
<dbReference type="Pfam" id="PF02519">
    <property type="entry name" value="Auxin_inducible"/>
    <property type="match status" value="1"/>
</dbReference>
<protein>
    <recommendedName>
        <fullName evidence="4">Auxin-responsive protein</fullName>
    </recommendedName>
</protein>